<gene>
    <name evidence="4" type="ORF">N7472_004199</name>
</gene>
<keyword evidence="5" id="KW-1185">Reference proteome</keyword>
<reference evidence="4" key="1">
    <citation type="submission" date="2022-11" db="EMBL/GenBank/DDBJ databases">
        <authorList>
            <person name="Petersen C."/>
        </authorList>
    </citation>
    <scope>NUCLEOTIDE SEQUENCE</scope>
    <source>
        <strain evidence="4">IBT 16849</strain>
    </source>
</reference>
<feature type="compositionally biased region" description="Polar residues" evidence="2">
    <location>
        <begin position="74"/>
        <end position="86"/>
    </location>
</feature>
<dbReference type="Proteomes" id="UP001150879">
    <property type="component" value="Unassembled WGS sequence"/>
</dbReference>
<feature type="domain" description="C2H2-type" evidence="3">
    <location>
        <begin position="195"/>
        <end position="220"/>
    </location>
</feature>
<dbReference type="PROSITE" id="PS00028">
    <property type="entry name" value="ZINC_FINGER_C2H2_1"/>
    <property type="match status" value="1"/>
</dbReference>
<evidence type="ECO:0000313" key="5">
    <source>
        <dbReference type="Proteomes" id="UP001150879"/>
    </source>
</evidence>
<dbReference type="SMART" id="SM00355">
    <property type="entry name" value="ZnF_C2H2"/>
    <property type="match status" value="2"/>
</dbReference>
<dbReference type="AlphaFoldDB" id="A0A9W9JL80"/>
<accession>A0A9W9JL80</accession>
<name>A0A9W9JL80_9EURO</name>
<sequence>MAQPSANTIMDDPSLDLLLELGWITPDSIYPQPWLASWSPTVAEAPVAPTDRPAYNPYEESLAPPGQYVTLASPSTHRRPNQQTLQHYPANRNDPQSLAPVFDSSVDRSTRTGPFVASTFGQPPPWQEPSLPGAIAPGAMSNGLTNGGRPHNNDHSNTSTILRCDWPGCTSRRTFTVRGSLMRHRREQHTAPQSFICQIVGCGKTYSRKLHMTEHQLRVHGIRA</sequence>
<evidence type="ECO:0000256" key="2">
    <source>
        <dbReference type="SAM" id="MobiDB-lite"/>
    </source>
</evidence>
<keyword evidence="1" id="KW-0863">Zinc-finger</keyword>
<comment type="caution">
    <text evidence="4">The sequence shown here is derived from an EMBL/GenBank/DDBJ whole genome shotgun (WGS) entry which is preliminary data.</text>
</comment>
<keyword evidence="1" id="KW-0479">Metal-binding</keyword>
<reference evidence="4" key="2">
    <citation type="journal article" date="2023" name="IMA Fungus">
        <title>Comparative genomic study of the Penicillium genus elucidates a diverse pangenome and 15 lateral gene transfer events.</title>
        <authorList>
            <person name="Petersen C."/>
            <person name="Sorensen T."/>
            <person name="Nielsen M.R."/>
            <person name="Sondergaard T.E."/>
            <person name="Sorensen J.L."/>
            <person name="Fitzpatrick D.A."/>
            <person name="Frisvad J.C."/>
            <person name="Nielsen K.L."/>
        </authorList>
    </citation>
    <scope>NUCLEOTIDE SEQUENCE</scope>
    <source>
        <strain evidence="4">IBT 16849</strain>
    </source>
</reference>
<feature type="region of interest" description="Disordered" evidence="2">
    <location>
        <begin position="74"/>
        <end position="108"/>
    </location>
</feature>
<dbReference type="OrthoDB" id="10261408at2759"/>
<proteinExistence type="predicted"/>
<dbReference type="InterPro" id="IPR013087">
    <property type="entry name" value="Znf_C2H2_type"/>
</dbReference>
<dbReference type="PROSITE" id="PS50157">
    <property type="entry name" value="ZINC_FINGER_C2H2_2"/>
    <property type="match status" value="1"/>
</dbReference>
<dbReference type="GO" id="GO:0008270">
    <property type="term" value="F:zinc ion binding"/>
    <property type="evidence" value="ECO:0007669"/>
    <property type="project" value="UniProtKB-KW"/>
</dbReference>
<evidence type="ECO:0000259" key="3">
    <source>
        <dbReference type="PROSITE" id="PS50157"/>
    </source>
</evidence>
<dbReference type="InterPro" id="IPR036236">
    <property type="entry name" value="Znf_C2H2_sf"/>
</dbReference>
<evidence type="ECO:0000313" key="4">
    <source>
        <dbReference type="EMBL" id="KAJ5198995.1"/>
    </source>
</evidence>
<evidence type="ECO:0000256" key="1">
    <source>
        <dbReference type="PROSITE-ProRule" id="PRU00042"/>
    </source>
</evidence>
<protein>
    <recommendedName>
        <fullName evidence="3">C2H2-type domain-containing protein</fullName>
    </recommendedName>
</protein>
<dbReference type="EMBL" id="JAPQKP010000003">
    <property type="protein sequence ID" value="KAJ5198995.1"/>
    <property type="molecule type" value="Genomic_DNA"/>
</dbReference>
<keyword evidence="1" id="KW-0862">Zinc</keyword>
<dbReference type="SUPFAM" id="SSF57667">
    <property type="entry name" value="beta-beta-alpha zinc fingers"/>
    <property type="match status" value="1"/>
</dbReference>
<organism evidence="4 5">
    <name type="scientific">Penicillium cf. griseofulvum</name>
    <dbReference type="NCBI Taxonomy" id="2972120"/>
    <lineage>
        <taxon>Eukaryota</taxon>
        <taxon>Fungi</taxon>
        <taxon>Dikarya</taxon>
        <taxon>Ascomycota</taxon>
        <taxon>Pezizomycotina</taxon>
        <taxon>Eurotiomycetes</taxon>
        <taxon>Eurotiomycetidae</taxon>
        <taxon>Eurotiales</taxon>
        <taxon>Aspergillaceae</taxon>
        <taxon>Penicillium</taxon>
    </lineage>
</organism>
<dbReference type="Gene3D" id="3.30.160.60">
    <property type="entry name" value="Classic Zinc Finger"/>
    <property type="match status" value="2"/>
</dbReference>